<dbReference type="EMBL" id="CP071794">
    <property type="protein sequence ID" value="QTD57264.1"/>
    <property type="molecule type" value="Genomic_DNA"/>
</dbReference>
<keyword evidence="1" id="KW-0812">Transmembrane</keyword>
<protein>
    <submittedName>
        <fullName evidence="2">Uncharacterized protein</fullName>
    </submittedName>
</protein>
<evidence type="ECO:0000256" key="1">
    <source>
        <dbReference type="SAM" id="Phobius"/>
    </source>
</evidence>
<evidence type="ECO:0000313" key="2">
    <source>
        <dbReference type="EMBL" id="QTD57264.1"/>
    </source>
</evidence>
<proteinExistence type="predicted"/>
<evidence type="ECO:0000313" key="3">
    <source>
        <dbReference type="Proteomes" id="UP000663923"/>
    </source>
</evidence>
<dbReference type="RefSeq" id="WP_207989601.1">
    <property type="nucleotide sequence ID" value="NZ_CP071794.1"/>
</dbReference>
<reference evidence="2 3" key="1">
    <citation type="submission" date="2021-03" db="EMBL/GenBank/DDBJ databases">
        <title>Complete genome of Parasphingorhabdus_sp.JHSY0214.</title>
        <authorList>
            <person name="Yoo J.H."/>
            <person name="Bae J.W."/>
        </authorList>
    </citation>
    <scope>NUCLEOTIDE SEQUENCE [LARGE SCALE GENOMIC DNA]</scope>
    <source>
        <strain evidence="2 3">JHSY0214</strain>
    </source>
</reference>
<keyword evidence="1" id="KW-0472">Membrane</keyword>
<feature type="transmembrane region" description="Helical" evidence="1">
    <location>
        <begin position="43"/>
        <end position="62"/>
    </location>
</feature>
<keyword evidence="1" id="KW-1133">Transmembrane helix</keyword>
<name>A0ABX7T6N6_9SPHN</name>
<organism evidence="2 3">
    <name type="scientific">Parasphingorhabdus cellanae</name>
    <dbReference type="NCBI Taxonomy" id="2806553"/>
    <lineage>
        <taxon>Bacteria</taxon>
        <taxon>Pseudomonadati</taxon>
        <taxon>Pseudomonadota</taxon>
        <taxon>Alphaproteobacteria</taxon>
        <taxon>Sphingomonadales</taxon>
        <taxon>Sphingomonadaceae</taxon>
        <taxon>Parasphingorhabdus</taxon>
    </lineage>
</organism>
<keyword evidence="3" id="KW-1185">Reference proteome</keyword>
<feature type="transmembrane region" description="Helical" evidence="1">
    <location>
        <begin position="12"/>
        <end position="37"/>
    </location>
</feature>
<gene>
    <name evidence="2" type="ORF">J4G78_06940</name>
</gene>
<dbReference type="Proteomes" id="UP000663923">
    <property type="component" value="Chromosome"/>
</dbReference>
<accession>A0ABX7T6N6</accession>
<sequence>MLCWIATLCRKIVALIDVYDVQIVIAVFSVQAMSLVAIASFDIGPLGLVGMLFSLTLFAVLIRPDTIASQTLLQTQLDLIGIERQLALRERWALYSRERTGRLMSRRESVDCFQAASMTDSGQDTRAGQRW</sequence>